<evidence type="ECO:0000313" key="2">
    <source>
        <dbReference type="Proteomes" id="UP000281391"/>
    </source>
</evidence>
<dbReference type="InterPro" id="IPR009061">
    <property type="entry name" value="DNA-bd_dom_put_sf"/>
</dbReference>
<dbReference type="RefSeq" id="WP_071586680.1">
    <property type="nucleotide sequence ID" value="NZ_LR134117.1"/>
</dbReference>
<evidence type="ECO:0000313" key="1">
    <source>
        <dbReference type="EMBL" id="VDZ64202.1"/>
    </source>
</evidence>
<dbReference type="SUPFAM" id="SSF46955">
    <property type="entry name" value="Putative DNA-binding domain"/>
    <property type="match status" value="1"/>
</dbReference>
<protein>
    <recommendedName>
        <fullName evidence="3">Excisionase-like protein</fullName>
    </recommendedName>
</protein>
<dbReference type="EMBL" id="LR134117">
    <property type="protein sequence ID" value="VDZ64202.1"/>
    <property type="molecule type" value="Genomic_DNA"/>
</dbReference>
<reference evidence="1 2" key="1">
    <citation type="submission" date="2018-12" db="EMBL/GenBank/DDBJ databases">
        <authorList>
            <consortium name="Pathogen Informatics"/>
        </authorList>
    </citation>
    <scope>NUCLEOTIDE SEQUENCE [LARGE SCALE GENOMIC DNA]</scope>
    <source>
        <strain evidence="1 2">NCTC11214</strain>
    </source>
</reference>
<gene>
    <name evidence="1" type="ORF">NCTC11214_04855</name>
</gene>
<dbReference type="Proteomes" id="UP000281391">
    <property type="component" value="Chromosome"/>
</dbReference>
<dbReference type="KEGG" id="sof:NCTC11214_04855"/>
<organism evidence="1 2">
    <name type="scientific">Serratia odorifera</name>
    <dbReference type="NCBI Taxonomy" id="618"/>
    <lineage>
        <taxon>Bacteria</taxon>
        <taxon>Pseudomonadati</taxon>
        <taxon>Pseudomonadota</taxon>
        <taxon>Gammaproteobacteria</taxon>
        <taxon>Enterobacterales</taxon>
        <taxon>Yersiniaceae</taxon>
        <taxon>Serratia</taxon>
    </lineage>
</organism>
<sequence>MSRTQLLKEWAIEEFGSEDCPSYTTILSYAKNNMIDPPAKKAGRYWRVDKGARYIGLSCKPVTKKNDDPRLLRILNDGQAS</sequence>
<proteinExistence type="predicted"/>
<dbReference type="AlphaFoldDB" id="A0A3S5D819"/>
<dbReference type="InterPro" id="IPR038137">
    <property type="entry name" value="Excisionase-like_sf"/>
</dbReference>
<dbReference type="Gene3D" id="1.10.1660.20">
    <property type="match status" value="1"/>
</dbReference>
<evidence type="ECO:0008006" key="3">
    <source>
        <dbReference type="Google" id="ProtNLM"/>
    </source>
</evidence>
<name>A0A3S5D819_SEROD</name>
<accession>A0A3S5D819</accession>